<protein>
    <submittedName>
        <fullName evidence="6">Ankyrin repeat protein</fullName>
    </submittedName>
</protein>
<feature type="repeat" description="ANK" evidence="3">
    <location>
        <begin position="238"/>
        <end position="270"/>
    </location>
</feature>
<dbReference type="PANTHER" id="PTHR24198:SF183">
    <property type="entry name" value="SUPPRESSOR_ENHANCER OF LIN-12"/>
    <property type="match status" value="1"/>
</dbReference>
<evidence type="ECO:0000256" key="1">
    <source>
        <dbReference type="ARBA" id="ARBA00022737"/>
    </source>
</evidence>
<feature type="repeat" description="ANK" evidence="3">
    <location>
        <begin position="308"/>
        <end position="341"/>
    </location>
</feature>
<keyword evidence="2 3" id="KW-0040">ANK repeat</keyword>
<proteinExistence type="predicted"/>
<dbReference type="SMART" id="SM00248">
    <property type="entry name" value="ANK"/>
    <property type="match status" value="9"/>
</dbReference>
<dbReference type="PROSITE" id="PS50011">
    <property type="entry name" value="PROTEIN_KINASE_DOM"/>
    <property type="match status" value="1"/>
</dbReference>
<dbReference type="AlphaFoldDB" id="A0A0C2GN27"/>
<evidence type="ECO:0000256" key="4">
    <source>
        <dbReference type="PROSITE-ProRule" id="PRU10141"/>
    </source>
</evidence>
<dbReference type="PRINTS" id="PR01415">
    <property type="entry name" value="ANKYRIN"/>
</dbReference>
<evidence type="ECO:0000259" key="5">
    <source>
        <dbReference type="PROSITE" id="PS50011"/>
    </source>
</evidence>
<evidence type="ECO:0000313" key="6">
    <source>
        <dbReference type="EMBL" id="KIH58361.1"/>
    </source>
</evidence>
<feature type="repeat" description="ANK" evidence="3">
    <location>
        <begin position="172"/>
        <end position="204"/>
    </location>
</feature>
<feature type="domain" description="Protein kinase" evidence="5">
    <location>
        <begin position="534"/>
        <end position="574"/>
    </location>
</feature>
<organism evidence="6 7">
    <name type="scientific">Ancylostoma duodenale</name>
    <dbReference type="NCBI Taxonomy" id="51022"/>
    <lineage>
        <taxon>Eukaryota</taxon>
        <taxon>Metazoa</taxon>
        <taxon>Ecdysozoa</taxon>
        <taxon>Nematoda</taxon>
        <taxon>Chromadorea</taxon>
        <taxon>Rhabditida</taxon>
        <taxon>Rhabditina</taxon>
        <taxon>Rhabditomorpha</taxon>
        <taxon>Strongyloidea</taxon>
        <taxon>Ancylostomatidae</taxon>
        <taxon>Ancylostomatinae</taxon>
        <taxon>Ancylostoma</taxon>
    </lineage>
</organism>
<dbReference type="PROSITE" id="PS50088">
    <property type="entry name" value="ANK_REPEAT"/>
    <property type="match status" value="5"/>
</dbReference>
<gene>
    <name evidence="6" type="ORF">ANCDUO_11433</name>
</gene>
<dbReference type="EMBL" id="KN733207">
    <property type="protein sequence ID" value="KIH58361.1"/>
    <property type="molecule type" value="Genomic_DNA"/>
</dbReference>
<feature type="binding site" evidence="4">
    <location>
        <position position="561"/>
    </location>
    <ligand>
        <name>ATP</name>
        <dbReference type="ChEBI" id="CHEBI:30616"/>
    </ligand>
</feature>
<dbReference type="OrthoDB" id="339325at2759"/>
<dbReference type="InterPro" id="IPR036770">
    <property type="entry name" value="Ankyrin_rpt-contain_sf"/>
</dbReference>
<accession>A0A0C2GN27</accession>
<dbReference type="Gene3D" id="3.30.200.20">
    <property type="entry name" value="Phosphorylase Kinase, domain 1"/>
    <property type="match status" value="1"/>
</dbReference>
<sequence length="574" mass="61894">MPGFLLFALHYSDFADELKKKISEGYAVVRSRLNDDIKARNSAWTPLQIAAFDGAVDDFIRLLTPESVECRTPQHLSLLHVICAGQSDAQVRKITFLLEDACGGDATKKNSLLSHLSNNGFSAMHIAVYKKTATGDLLGKLKSSENHSFEGDLSLVKCLLEEGADPCLGGKHQLPPLHLAAMIGSPSIVQALVTEGASLAANDFVLFTALHCATYFANEQVVRCLLSCGADGNVCGGVKDRPLHLAASRGLSAITSLLLEAGADPQLADDEGNLPLHFAAKTGHMAVLNILLRSSSNVVETVATRNVYGDTPLHLACYGGRLDAAKTLIAAAGSHIMVSENVFSETPLHAACTGGKSIELIAFLMKQPGVDPNYQGHDGHTALHSACYHGHLQIVQYLLENGADQSLAARTNERPATLQGAPQSTFAAAIMALNRPETLSGISSRDSVVSVEDQQTPVIWAYEKGHDRIVALLKQYANKRPDADVCSEYSSGDSSYTPLPSPMGRLRSMTREKAEVLQLRSTLPPMFHLSLADIDFQEAIGSGSFGKVYKGSYRGKIVAIKRYDIFLIEYYEKE</sequence>
<dbReference type="SUPFAM" id="SSF56112">
    <property type="entry name" value="Protein kinase-like (PK-like)"/>
    <property type="match status" value="1"/>
</dbReference>
<dbReference type="GO" id="GO:0005524">
    <property type="term" value="F:ATP binding"/>
    <property type="evidence" value="ECO:0007669"/>
    <property type="project" value="UniProtKB-UniRule"/>
</dbReference>
<dbReference type="PROSITE" id="PS50297">
    <property type="entry name" value="ANK_REP_REGION"/>
    <property type="match status" value="5"/>
</dbReference>
<dbReference type="Proteomes" id="UP000054047">
    <property type="component" value="Unassembled WGS sequence"/>
</dbReference>
<evidence type="ECO:0000256" key="3">
    <source>
        <dbReference type="PROSITE-ProRule" id="PRU00023"/>
    </source>
</evidence>
<evidence type="ECO:0000256" key="2">
    <source>
        <dbReference type="ARBA" id="ARBA00023043"/>
    </source>
</evidence>
<reference evidence="6 7" key="1">
    <citation type="submission" date="2013-12" db="EMBL/GenBank/DDBJ databases">
        <title>Draft genome of the parsitic nematode Ancylostoma duodenale.</title>
        <authorList>
            <person name="Mitreva M."/>
        </authorList>
    </citation>
    <scope>NUCLEOTIDE SEQUENCE [LARGE SCALE GENOMIC DNA]</scope>
    <source>
        <strain evidence="6 7">Zhejiang</strain>
    </source>
</reference>
<dbReference type="InterPro" id="IPR017441">
    <property type="entry name" value="Protein_kinase_ATP_BS"/>
</dbReference>
<dbReference type="SUPFAM" id="SSF48403">
    <property type="entry name" value="Ankyrin repeat"/>
    <property type="match status" value="1"/>
</dbReference>
<dbReference type="Gene3D" id="1.25.40.20">
    <property type="entry name" value="Ankyrin repeat-containing domain"/>
    <property type="match status" value="3"/>
</dbReference>
<dbReference type="Pfam" id="PF12796">
    <property type="entry name" value="Ank_2"/>
    <property type="match status" value="3"/>
</dbReference>
<dbReference type="PROSITE" id="PS00107">
    <property type="entry name" value="PROTEIN_KINASE_ATP"/>
    <property type="match status" value="1"/>
</dbReference>
<feature type="repeat" description="ANK" evidence="3">
    <location>
        <begin position="378"/>
        <end position="410"/>
    </location>
</feature>
<dbReference type="PANTHER" id="PTHR24198">
    <property type="entry name" value="ANKYRIN REPEAT AND PROTEIN KINASE DOMAIN-CONTAINING PROTEIN"/>
    <property type="match status" value="1"/>
</dbReference>
<dbReference type="InterPro" id="IPR002110">
    <property type="entry name" value="Ankyrin_rpt"/>
</dbReference>
<dbReference type="GO" id="GO:0004672">
    <property type="term" value="F:protein kinase activity"/>
    <property type="evidence" value="ECO:0007669"/>
    <property type="project" value="InterPro"/>
</dbReference>
<name>A0A0C2GN27_9BILA</name>
<evidence type="ECO:0000313" key="7">
    <source>
        <dbReference type="Proteomes" id="UP000054047"/>
    </source>
</evidence>
<keyword evidence="7" id="KW-1185">Reference proteome</keyword>
<feature type="repeat" description="ANK" evidence="3">
    <location>
        <begin position="271"/>
        <end position="298"/>
    </location>
</feature>
<keyword evidence="4" id="KW-0067">ATP-binding</keyword>
<dbReference type="InterPro" id="IPR000719">
    <property type="entry name" value="Prot_kinase_dom"/>
</dbReference>
<keyword evidence="4" id="KW-0547">Nucleotide-binding</keyword>
<keyword evidence="1" id="KW-0677">Repeat</keyword>
<dbReference type="InterPro" id="IPR011009">
    <property type="entry name" value="Kinase-like_dom_sf"/>
</dbReference>